<gene>
    <name evidence="6" type="primary">ast</name>
    <name evidence="6" type="ORF">CM83_47759</name>
</gene>
<feature type="region of interest" description="Disordered" evidence="3">
    <location>
        <begin position="326"/>
        <end position="358"/>
    </location>
</feature>
<keyword evidence="2" id="KW-0539">Nucleus</keyword>
<dbReference type="Pfam" id="PF00752">
    <property type="entry name" value="XPG_N"/>
    <property type="match status" value="1"/>
</dbReference>
<evidence type="ECO:0000256" key="2">
    <source>
        <dbReference type="ARBA" id="ARBA00023242"/>
    </source>
</evidence>
<dbReference type="EMBL" id="GBHO01026346">
    <property type="protein sequence ID" value="JAG17258.1"/>
    <property type="molecule type" value="Transcribed_RNA"/>
</dbReference>
<dbReference type="Gene3D" id="3.40.50.1010">
    <property type="entry name" value="5'-nuclease"/>
    <property type="match status" value="1"/>
</dbReference>
<dbReference type="PANTHER" id="PTHR15665">
    <property type="entry name" value="ASTEROID PROTEIN"/>
    <property type="match status" value="1"/>
</dbReference>
<protein>
    <submittedName>
        <fullName evidence="6">Protein asteroid</fullName>
    </submittedName>
</protein>
<feature type="domain" description="XPG-I" evidence="5">
    <location>
        <begin position="131"/>
        <end position="217"/>
    </location>
</feature>
<dbReference type="InterPro" id="IPR006084">
    <property type="entry name" value="XPG/Rad2"/>
</dbReference>
<evidence type="ECO:0000256" key="3">
    <source>
        <dbReference type="SAM" id="MobiDB-lite"/>
    </source>
</evidence>
<reference evidence="6" key="2">
    <citation type="submission" date="2014-07" db="EMBL/GenBank/DDBJ databases">
        <authorList>
            <person name="Hull J."/>
        </authorList>
    </citation>
    <scope>NUCLEOTIDE SEQUENCE</scope>
</reference>
<dbReference type="PANTHER" id="PTHR15665:SF1">
    <property type="entry name" value="PROTEIN ASTEROID HOMOLOG 1"/>
    <property type="match status" value="1"/>
</dbReference>
<evidence type="ECO:0000256" key="1">
    <source>
        <dbReference type="ARBA" id="ARBA00007398"/>
    </source>
</evidence>
<evidence type="ECO:0000313" key="6">
    <source>
        <dbReference type="EMBL" id="JAG17258.1"/>
    </source>
</evidence>
<dbReference type="InterPro" id="IPR029060">
    <property type="entry name" value="PIN-like_dom_sf"/>
</dbReference>
<organism evidence="6">
    <name type="scientific">Lygus hesperus</name>
    <name type="common">Western plant bug</name>
    <dbReference type="NCBI Taxonomy" id="30085"/>
    <lineage>
        <taxon>Eukaryota</taxon>
        <taxon>Metazoa</taxon>
        <taxon>Ecdysozoa</taxon>
        <taxon>Arthropoda</taxon>
        <taxon>Hexapoda</taxon>
        <taxon>Insecta</taxon>
        <taxon>Pterygota</taxon>
        <taxon>Neoptera</taxon>
        <taxon>Paraneoptera</taxon>
        <taxon>Hemiptera</taxon>
        <taxon>Heteroptera</taxon>
        <taxon>Panheteroptera</taxon>
        <taxon>Cimicomorpha</taxon>
        <taxon>Miridae</taxon>
        <taxon>Mirini</taxon>
        <taxon>Lygus</taxon>
    </lineage>
</organism>
<dbReference type="AlphaFoldDB" id="A0A0A9XEL9"/>
<name>A0A0A9XEL9_LYGHE</name>
<dbReference type="GO" id="GO:0004518">
    <property type="term" value="F:nuclease activity"/>
    <property type="evidence" value="ECO:0007669"/>
    <property type="project" value="InterPro"/>
</dbReference>
<sequence>MGVTGLTSYIYYREHIYFEEVILKDCALIVDGNSLAPHLYNSHLIHTSAFGGDYDKLGEITERFFKRLLFNNVYPIVVFDGAVEKRKVSTVKTRARNKVCSLQSITPFNCNGQCFPLLMRKAMREKLMDMGIVVLQTDLEADSEIAALAKIYHAPVLSNDSDYFIFDVLYIPIPTLIHDNGTNSKIRCKIFKKDKFVRHLNLDRAKLPLLAVVLGNDYIPRSAFRSFLGQIKLDRSRQDAYSQKVIAGMIRWLKAESVESALQKILSCMRSRARQALRQKIIKIMRGYTNLTTVLENYIPNNPKIKPFLLHDEFIDEGMNNLNLESEEESDFESGDEQQAEETGAQEEKDSSLESNSYCSSVVDEAERDFVNESEVEQILKAGKENESGISQCPSWLLNSSRKGLVPPDVLTILNLKTYFSTPQPECYEMSYSGEPYTHLLQCIAGILLGKDEVQYWHRQHRNKYERKMVETVSGTVSYGIFPPLEQIGKLSLEERRTIFNEVMNVEESYLKNVPNEWKLYFISVSYWLLNDLNQEIKPYHLHSVIMMMVTLLVLDKNIGFHRQRKTFIKTYGSAVSRIARSRQLLTSPVSTVLDNLTEALRAVTREDCILIFDGLLPNFQVDRQIQHSKHFSNGLVHSFARLQSCLAFTTMLNAVLASPYPDIKIHNFYDGTFLYNIAGNLKKRANIMSYIDSFFMKTPTLLAVYRNIFETYQKFYPLTVQKRSKRKSRKAKTAPTLSEKDKEKIKFDSDSEPFFDKNNRFSIIFA</sequence>
<feature type="compositionally biased region" description="Acidic residues" evidence="3">
    <location>
        <begin position="326"/>
        <end position="340"/>
    </location>
</feature>
<dbReference type="InterPro" id="IPR006086">
    <property type="entry name" value="XPG-I_dom"/>
</dbReference>
<reference evidence="6" key="1">
    <citation type="journal article" date="2014" name="PLoS ONE">
        <title>Transcriptome-Based Identification of ABC Transporters in the Western Tarnished Plant Bug Lygus hesperus.</title>
        <authorList>
            <person name="Hull J.J."/>
            <person name="Chaney K."/>
            <person name="Geib S.M."/>
            <person name="Fabrick J.A."/>
            <person name="Brent C.S."/>
            <person name="Walsh D."/>
            <person name="Lavine L.C."/>
        </authorList>
    </citation>
    <scope>NUCLEOTIDE SEQUENCE</scope>
</reference>
<proteinExistence type="inferred from homology"/>
<feature type="domain" description="XPG N-terminal" evidence="4">
    <location>
        <begin position="1"/>
        <end position="96"/>
    </location>
</feature>
<dbReference type="SUPFAM" id="SSF88723">
    <property type="entry name" value="PIN domain-like"/>
    <property type="match status" value="1"/>
</dbReference>
<dbReference type="PRINTS" id="PR00853">
    <property type="entry name" value="XPGRADSUPER"/>
</dbReference>
<accession>A0A0A9XEL9</accession>
<evidence type="ECO:0000259" key="5">
    <source>
        <dbReference type="Pfam" id="PF00867"/>
    </source>
</evidence>
<comment type="similarity">
    <text evidence="1">Belongs to the asteroid family.</text>
</comment>
<dbReference type="InterPro" id="IPR026832">
    <property type="entry name" value="Asteroid"/>
</dbReference>
<dbReference type="InterPro" id="IPR006085">
    <property type="entry name" value="XPG_DNA_repair_N"/>
</dbReference>
<dbReference type="Pfam" id="PF00867">
    <property type="entry name" value="XPG_I"/>
    <property type="match status" value="1"/>
</dbReference>
<evidence type="ECO:0000259" key="4">
    <source>
        <dbReference type="Pfam" id="PF00752"/>
    </source>
</evidence>